<accession>A0AB34GMT1</accession>
<feature type="compositionally biased region" description="Basic and acidic residues" evidence="1">
    <location>
        <begin position="9"/>
        <end position="23"/>
    </location>
</feature>
<reference evidence="2 3" key="1">
    <citation type="submission" date="2022-11" db="EMBL/GenBank/DDBJ databases">
        <title>Whole genome sequence of Eschrichtius robustus ER-17-0199.</title>
        <authorList>
            <person name="Bruniche-Olsen A."/>
            <person name="Black A.N."/>
            <person name="Fields C.J."/>
            <person name="Walden K."/>
            <person name="Dewoody J.A."/>
        </authorList>
    </citation>
    <scope>NUCLEOTIDE SEQUENCE [LARGE SCALE GENOMIC DNA]</scope>
    <source>
        <strain evidence="2">ER-17-0199</strain>
        <tissue evidence="2">Blubber</tissue>
    </source>
</reference>
<keyword evidence="3" id="KW-1185">Reference proteome</keyword>
<sequence>MRTGLSRKTSWESRERHPKEKRLFPRRAGSSLGLLGTGRSRWSRRPSEKRAQSHCFPNLRPPETQAHLPWKLLSHLDPFWVDAQETFCSFSSGKGDVPTRPPTWTGIGACAAGPSSRAFPAPGSEPVRAHAGVAPSRSAPWSPRPRSDAEATASPQPRRPVSAPHTLTPLAHGAEADTARPRKWGFPGGAVVKNRLPMQGTQVRALIQEDPTCCGATKPVCHDY</sequence>
<evidence type="ECO:0000313" key="2">
    <source>
        <dbReference type="EMBL" id="KAJ8780507.1"/>
    </source>
</evidence>
<gene>
    <name evidence="2" type="ORF">J1605_011508</name>
</gene>
<dbReference type="EMBL" id="JAIQCJ010002158">
    <property type="protein sequence ID" value="KAJ8780507.1"/>
    <property type="molecule type" value="Genomic_DNA"/>
</dbReference>
<feature type="region of interest" description="Disordered" evidence="1">
    <location>
        <begin position="119"/>
        <end position="167"/>
    </location>
</feature>
<evidence type="ECO:0000313" key="3">
    <source>
        <dbReference type="Proteomes" id="UP001159641"/>
    </source>
</evidence>
<dbReference type="Proteomes" id="UP001159641">
    <property type="component" value="Unassembled WGS sequence"/>
</dbReference>
<comment type="caution">
    <text evidence="2">The sequence shown here is derived from an EMBL/GenBank/DDBJ whole genome shotgun (WGS) entry which is preliminary data.</text>
</comment>
<feature type="region of interest" description="Disordered" evidence="1">
    <location>
        <begin position="1"/>
        <end position="60"/>
    </location>
</feature>
<protein>
    <submittedName>
        <fullName evidence="2">Uncharacterized protein</fullName>
    </submittedName>
</protein>
<organism evidence="2 3">
    <name type="scientific">Eschrichtius robustus</name>
    <name type="common">California gray whale</name>
    <name type="synonym">Eschrichtius gibbosus</name>
    <dbReference type="NCBI Taxonomy" id="9764"/>
    <lineage>
        <taxon>Eukaryota</taxon>
        <taxon>Metazoa</taxon>
        <taxon>Chordata</taxon>
        <taxon>Craniata</taxon>
        <taxon>Vertebrata</taxon>
        <taxon>Euteleostomi</taxon>
        <taxon>Mammalia</taxon>
        <taxon>Eutheria</taxon>
        <taxon>Laurasiatheria</taxon>
        <taxon>Artiodactyla</taxon>
        <taxon>Whippomorpha</taxon>
        <taxon>Cetacea</taxon>
        <taxon>Mysticeti</taxon>
        <taxon>Eschrichtiidae</taxon>
        <taxon>Eschrichtius</taxon>
    </lineage>
</organism>
<dbReference type="AlphaFoldDB" id="A0AB34GMT1"/>
<evidence type="ECO:0000256" key="1">
    <source>
        <dbReference type="SAM" id="MobiDB-lite"/>
    </source>
</evidence>
<name>A0AB34GMT1_ESCRO</name>
<proteinExistence type="predicted"/>
<feature type="compositionally biased region" description="Low complexity" evidence="1">
    <location>
        <begin position="26"/>
        <end position="40"/>
    </location>
</feature>